<dbReference type="EnsemblPlants" id="AET1Gv21047000.11">
    <property type="protein sequence ID" value="AET1Gv21047000.11"/>
    <property type="gene ID" value="AET1Gv21047000"/>
</dbReference>
<feature type="coiled-coil region" evidence="1">
    <location>
        <begin position="57"/>
        <end position="91"/>
    </location>
</feature>
<keyword evidence="4" id="KW-1185">Reference proteome</keyword>
<evidence type="ECO:0000313" key="4">
    <source>
        <dbReference type="Proteomes" id="UP000015105"/>
    </source>
</evidence>
<dbReference type="PANTHER" id="PTHR34837:SF2">
    <property type="entry name" value="OS05G0595500 PROTEIN"/>
    <property type="match status" value="1"/>
</dbReference>
<dbReference type="Gramene" id="AET1Gv21047000.11">
    <property type="protein sequence ID" value="AET1Gv21047000.11"/>
    <property type="gene ID" value="AET1Gv21047000"/>
</dbReference>
<feature type="region of interest" description="Disordered" evidence="2">
    <location>
        <begin position="1"/>
        <end position="30"/>
    </location>
</feature>
<proteinExistence type="predicted"/>
<protein>
    <submittedName>
        <fullName evidence="3">Uncharacterized protein</fullName>
    </submittedName>
</protein>
<reference evidence="3" key="5">
    <citation type="journal article" date="2021" name="G3 (Bethesda)">
        <title>Aegilops tauschii genome assembly Aet v5.0 features greater sequence contiguity and improved annotation.</title>
        <authorList>
            <person name="Wang L."/>
            <person name="Zhu T."/>
            <person name="Rodriguez J.C."/>
            <person name="Deal K.R."/>
            <person name="Dubcovsky J."/>
            <person name="McGuire P.E."/>
            <person name="Lux T."/>
            <person name="Spannagl M."/>
            <person name="Mayer K.F.X."/>
            <person name="Baldrich P."/>
            <person name="Meyers B.C."/>
            <person name="Huo N."/>
            <person name="Gu Y.Q."/>
            <person name="Zhou H."/>
            <person name="Devos K.M."/>
            <person name="Bennetzen J.L."/>
            <person name="Unver T."/>
            <person name="Budak H."/>
            <person name="Gulick P.J."/>
            <person name="Galiba G."/>
            <person name="Kalapos B."/>
            <person name="Nelson D.R."/>
            <person name="Li P."/>
            <person name="You F.M."/>
            <person name="Luo M.C."/>
            <person name="Dvorak J."/>
        </authorList>
    </citation>
    <scope>NUCLEOTIDE SEQUENCE [LARGE SCALE GENOMIC DNA]</scope>
    <source>
        <strain evidence="3">cv. AL8/78</strain>
    </source>
</reference>
<feature type="compositionally biased region" description="Basic residues" evidence="2">
    <location>
        <begin position="20"/>
        <end position="30"/>
    </location>
</feature>
<evidence type="ECO:0000256" key="1">
    <source>
        <dbReference type="SAM" id="Coils"/>
    </source>
</evidence>
<dbReference type="Proteomes" id="UP000015105">
    <property type="component" value="Chromosome 1D"/>
</dbReference>
<dbReference type="AlphaFoldDB" id="A0A453A5K0"/>
<sequence length="103" mass="11801">MDAAEGLSTSKSNMDPSPSPRRRSWTPKRVKGPASLLQLLSIPRIRWSSSNEDDDKIELTRAEVESLRSEIADADDRESQLKARVREYRRSLEICAPFWVPPY</sequence>
<accession>A0A453A5K0</accession>
<evidence type="ECO:0000313" key="3">
    <source>
        <dbReference type="EnsemblPlants" id="AET1Gv21047000.11"/>
    </source>
</evidence>
<evidence type="ECO:0000256" key="2">
    <source>
        <dbReference type="SAM" id="MobiDB-lite"/>
    </source>
</evidence>
<dbReference type="PANTHER" id="PTHR34837">
    <property type="entry name" value="OS05G0595500 PROTEIN"/>
    <property type="match status" value="1"/>
</dbReference>
<reference evidence="4" key="1">
    <citation type="journal article" date="2014" name="Science">
        <title>Ancient hybridizations among the ancestral genomes of bread wheat.</title>
        <authorList>
            <consortium name="International Wheat Genome Sequencing Consortium,"/>
            <person name="Marcussen T."/>
            <person name="Sandve S.R."/>
            <person name="Heier L."/>
            <person name="Spannagl M."/>
            <person name="Pfeifer M."/>
            <person name="Jakobsen K.S."/>
            <person name="Wulff B.B."/>
            <person name="Steuernagel B."/>
            <person name="Mayer K.F."/>
            <person name="Olsen O.A."/>
        </authorList>
    </citation>
    <scope>NUCLEOTIDE SEQUENCE [LARGE SCALE GENOMIC DNA]</scope>
    <source>
        <strain evidence="4">cv. AL8/78</strain>
    </source>
</reference>
<reference evidence="3" key="4">
    <citation type="submission" date="2019-03" db="UniProtKB">
        <authorList>
            <consortium name="EnsemblPlants"/>
        </authorList>
    </citation>
    <scope>IDENTIFICATION</scope>
</reference>
<reference evidence="4" key="2">
    <citation type="journal article" date="2017" name="Nat. Plants">
        <title>The Aegilops tauschii genome reveals multiple impacts of transposons.</title>
        <authorList>
            <person name="Zhao G."/>
            <person name="Zou C."/>
            <person name="Li K."/>
            <person name="Wang K."/>
            <person name="Li T."/>
            <person name="Gao L."/>
            <person name="Zhang X."/>
            <person name="Wang H."/>
            <person name="Yang Z."/>
            <person name="Liu X."/>
            <person name="Jiang W."/>
            <person name="Mao L."/>
            <person name="Kong X."/>
            <person name="Jiao Y."/>
            <person name="Jia J."/>
        </authorList>
    </citation>
    <scope>NUCLEOTIDE SEQUENCE [LARGE SCALE GENOMIC DNA]</scope>
    <source>
        <strain evidence="4">cv. AL8/78</strain>
    </source>
</reference>
<keyword evidence="1" id="KW-0175">Coiled coil</keyword>
<name>A0A453A5K0_AEGTS</name>
<organism evidence="3 4">
    <name type="scientific">Aegilops tauschii subsp. strangulata</name>
    <name type="common">Goatgrass</name>
    <dbReference type="NCBI Taxonomy" id="200361"/>
    <lineage>
        <taxon>Eukaryota</taxon>
        <taxon>Viridiplantae</taxon>
        <taxon>Streptophyta</taxon>
        <taxon>Embryophyta</taxon>
        <taxon>Tracheophyta</taxon>
        <taxon>Spermatophyta</taxon>
        <taxon>Magnoliopsida</taxon>
        <taxon>Liliopsida</taxon>
        <taxon>Poales</taxon>
        <taxon>Poaceae</taxon>
        <taxon>BOP clade</taxon>
        <taxon>Pooideae</taxon>
        <taxon>Triticodae</taxon>
        <taxon>Triticeae</taxon>
        <taxon>Triticinae</taxon>
        <taxon>Aegilops</taxon>
    </lineage>
</organism>
<reference evidence="3" key="3">
    <citation type="journal article" date="2017" name="Nature">
        <title>Genome sequence of the progenitor of the wheat D genome Aegilops tauschii.</title>
        <authorList>
            <person name="Luo M.C."/>
            <person name="Gu Y.Q."/>
            <person name="Puiu D."/>
            <person name="Wang H."/>
            <person name="Twardziok S.O."/>
            <person name="Deal K.R."/>
            <person name="Huo N."/>
            <person name="Zhu T."/>
            <person name="Wang L."/>
            <person name="Wang Y."/>
            <person name="McGuire P.E."/>
            <person name="Liu S."/>
            <person name="Long H."/>
            <person name="Ramasamy R.K."/>
            <person name="Rodriguez J.C."/>
            <person name="Van S.L."/>
            <person name="Yuan L."/>
            <person name="Wang Z."/>
            <person name="Xia Z."/>
            <person name="Xiao L."/>
            <person name="Anderson O.D."/>
            <person name="Ouyang S."/>
            <person name="Liang Y."/>
            <person name="Zimin A.V."/>
            <person name="Pertea G."/>
            <person name="Qi P."/>
            <person name="Bennetzen J.L."/>
            <person name="Dai X."/>
            <person name="Dawson M.W."/>
            <person name="Muller H.G."/>
            <person name="Kugler K."/>
            <person name="Rivarola-Duarte L."/>
            <person name="Spannagl M."/>
            <person name="Mayer K.F.X."/>
            <person name="Lu F.H."/>
            <person name="Bevan M.W."/>
            <person name="Leroy P."/>
            <person name="Li P."/>
            <person name="You F.M."/>
            <person name="Sun Q."/>
            <person name="Liu Z."/>
            <person name="Lyons E."/>
            <person name="Wicker T."/>
            <person name="Salzberg S.L."/>
            <person name="Devos K.M."/>
            <person name="Dvorak J."/>
        </authorList>
    </citation>
    <scope>NUCLEOTIDE SEQUENCE [LARGE SCALE GENOMIC DNA]</scope>
    <source>
        <strain evidence="3">cv. AL8/78</strain>
    </source>
</reference>